<feature type="region of interest" description="Disordered" evidence="11">
    <location>
        <begin position="693"/>
        <end position="722"/>
    </location>
</feature>
<dbReference type="PANTHER" id="PTHR22988">
    <property type="entry name" value="MYOTONIC DYSTROPHY S/T KINASE-RELATED"/>
    <property type="match status" value="1"/>
</dbReference>
<dbReference type="GO" id="GO:0005856">
    <property type="term" value="C:cytoskeleton"/>
    <property type="evidence" value="ECO:0007669"/>
    <property type="project" value="TreeGrafter"/>
</dbReference>
<gene>
    <name evidence="13" type="ORF">BOTBODRAFT_191434</name>
</gene>
<feature type="compositionally biased region" description="Polar residues" evidence="11">
    <location>
        <begin position="422"/>
        <end position="441"/>
    </location>
</feature>
<proteinExistence type="inferred from homology"/>
<dbReference type="GO" id="GO:0031032">
    <property type="term" value="P:actomyosin structure organization"/>
    <property type="evidence" value="ECO:0007669"/>
    <property type="project" value="TreeGrafter"/>
</dbReference>
<dbReference type="SUPFAM" id="SSF56112">
    <property type="entry name" value="Protein kinase-like (PK-like)"/>
    <property type="match status" value="1"/>
</dbReference>
<keyword evidence="14" id="KW-1185">Reference proteome</keyword>
<keyword evidence="5" id="KW-0547">Nucleotide-binding</keyword>
<evidence type="ECO:0000256" key="7">
    <source>
        <dbReference type="ARBA" id="ARBA00022840"/>
    </source>
</evidence>
<evidence type="ECO:0000259" key="12">
    <source>
        <dbReference type="PROSITE" id="PS50011"/>
    </source>
</evidence>
<keyword evidence="3" id="KW-0597">Phosphoprotein</keyword>
<evidence type="ECO:0000313" key="14">
    <source>
        <dbReference type="Proteomes" id="UP000027195"/>
    </source>
</evidence>
<evidence type="ECO:0000256" key="6">
    <source>
        <dbReference type="ARBA" id="ARBA00022777"/>
    </source>
</evidence>
<organism evidence="13 14">
    <name type="scientific">Botryobasidium botryosum (strain FD-172 SS1)</name>
    <dbReference type="NCBI Taxonomy" id="930990"/>
    <lineage>
        <taxon>Eukaryota</taxon>
        <taxon>Fungi</taxon>
        <taxon>Dikarya</taxon>
        <taxon>Basidiomycota</taxon>
        <taxon>Agaricomycotina</taxon>
        <taxon>Agaricomycetes</taxon>
        <taxon>Cantharellales</taxon>
        <taxon>Botryobasidiaceae</taxon>
        <taxon>Botryobasidium</taxon>
    </lineage>
</organism>
<dbReference type="GO" id="GO:0004674">
    <property type="term" value="F:protein serine/threonine kinase activity"/>
    <property type="evidence" value="ECO:0007669"/>
    <property type="project" value="UniProtKB-KW"/>
</dbReference>
<feature type="compositionally biased region" description="Polar residues" evidence="11">
    <location>
        <begin position="840"/>
        <end position="849"/>
    </location>
</feature>
<evidence type="ECO:0000256" key="10">
    <source>
        <dbReference type="ARBA" id="ARBA00048679"/>
    </source>
</evidence>
<feature type="region of interest" description="Disordered" evidence="11">
    <location>
        <begin position="422"/>
        <end position="451"/>
    </location>
</feature>
<feature type="region of interest" description="Disordered" evidence="11">
    <location>
        <begin position="825"/>
        <end position="881"/>
    </location>
</feature>
<dbReference type="Pfam" id="PF00069">
    <property type="entry name" value="Pkinase"/>
    <property type="match status" value="1"/>
</dbReference>
<dbReference type="Proteomes" id="UP000027195">
    <property type="component" value="Unassembled WGS sequence"/>
</dbReference>
<dbReference type="InterPro" id="IPR045270">
    <property type="entry name" value="STKc_AGC"/>
</dbReference>
<evidence type="ECO:0000256" key="9">
    <source>
        <dbReference type="ARBA" id="ARBA00047899"/>
    </source>
</evidence>
<dbReference type="GO" id="GO:0005737">
    <property type="term" value="C:cytoplasm"/>
    <property type="evidence" value="ECO:0007669"/>
    <property type="project" value="TreeGrafter"/>
</dbReference>
<dbReference type="GO" id="GO:0005524">
    <property type="term" value="F:ATP binding"/>
    <property type="evidence" value="ECO:0007669"/>
    <property type="project" value="UniProtKB-KW"/>
</dbReference>
<feature type="region of interest" description="Disordered" evidence="11">
    <location>
        <begin position="508"/>
        <end position="543"/>
    </location>
</feature>
<keyword evidence="2" id="KW-0723">Serine/threonine-protein kinase</keyword>
<dbReference type="HOGENOM" id="CLU_013540_0_0_1"/>
<dbReference type="PROSITE" id="PS50011">
    <property type="entry name" value="PROTEIN_KINASE_DOM"/>
    <property type="match status" value="1"/>
</dbReference>
<evidence type="ECO:0000256" key="4">
    <source>
        <dbReference type="ARBA" id="ARBA00022679"/>
    </source>
</evidence>
<evidence type="ECO:0000256" key="5">
    <source>
        <dbReference type="ARBA" id="ARBA00022741"/>
    </source>
</evidence>
<keyword evidence="7" id="KW-0067">ATP-binding</keyword>
<dbReference type="InterPro" id="IPR008271">
    <property type="entry name" value="Ser/Thr_kinase_AS"/>
</dbReference>
<feature type="compositionally biased region" description="Polar residues" evidence="11">
    <location>
        <begin position="508"/>
        <end position="527"/>
    </location>
</feature>
<dbReference type="InParanoid" id="A0A067MAT7"/>
<evidence type="ECO:0000256" key="1">
    <source>
        <dbReference type="ARBA" id="ARBA00012513"/>
    </source>
</evidence>
<comment type="catalytic activity">
    <reaction evidence="10">
        <text>L-seryl-[protein] + ATP = O-phospho-L-seryl-[protein] + ADP + H(+)</text>
        <dbReference type="Rhea" id="RHEA:17989"/>
        <dbReference type="Rhea" id="RHEA-COMP:9863"/>
        <dbReference type="Rhea" id="RHEA-COMP:11604"/>
        <dbReference type="ChEBI" id="CHEBI:15378"/>
        <dbReference type="ChEBI" id="CHEBI:29999"/>
        <dbReference type="ChEBI" id="CHEBI:30616"/>
        <dbReference type="ChEBI" id="CHEBI:83421"/>
        <dbReference type="ChEBI" id="CHEBI:456216"/>
        <dbReference type="EC" id="2.7.11.1"/>
    </reaction>
</comment>
<evidence type="ECO:0000256" key="8">
    <source>
        <dbReference type="ARBA" id="ARBA00038271"/>
    </source>
</evidence>
<dbReference type="STRING" id="930990.A0A067MAT7"/>
<evidence type="ECO:0000313" key="13">
    <source>
        <dbReference type="EMBL" id="KDQ08982.1"/>
    </source>
</evidence>
<evidence type="ECO:0000256" key="11">
    <source>
        <dbReference type="SAM" id="MobiDB-lite"/>
    </source>
</evidence>
<feature type="domain" description="Protein kinase" evidence="12">
    <location>
        <begin position="57"/>
        <end position="353"/>
    </location>
</feature>
<reference evidence="14" key="1">
    <citation type="journal article" date="2014" name="Proc. Natl. Acad. Sci. U.S.A.">
        <title>Extensive sampling of basidiomycete genomes demonstrates inadequacy of the white-rot/brown-rot paradigm for wood decay fungi.</title>
        <authorList>
            <person name="Riley R."/>
            <person name="Salamov A.A."/>
            <person name="Brown D.W."/>
            <person name="Nagy L.G."/>
            <person name="Floudas D."/>
            <person name="Held B.W."/>
            <person name="Levasseur A."/>
            <person name="Lombard V."/>
            <person name="Morin E."/>
            <person name="Otillar R."/>
            <person name="Lindquist E.A."/>
            <person name="Sun H."/>
            <person name="LaButti K.M."/>
            <person name="Schmutz J."/>
            <person name="Jabbour D."/>
            <person name="Luo H."/>
            <person name="Baker S.E."/>
            <person name="Pisabarro A.G."/>
            <person name="Walton J.D."/>
            <person name="Blanchette R.A."/>
            <person name="Henrissat B."/>
            <person name="Martin F."/>
            <person name="Cullen D."/>
            <person name="Hibbett D.S."/>
            <person name="Grigoriev I.V."/>
        </authorList>
    </citation>
    <scope>NUCLEOTIDE SEQUENCE [LARGE SCALE GENOMIC DNA]</scope>
    <source>
        <strain evidence="14">FD-172 SS1</strain>
    </source>
</reference>
<dbReference type="InterPro" id="IPR000719">
    <property type="entry name" value="Prot_kinase_dom"/>
</dbReference>
<comment type="catalytic activity">
    <reaction evidence="9">
        <text>L-threonyl-[protein] + ATP = O-phospho-L-threonyl-[protein] + ADP + H(+)</text>
        <dbReference type="Rhea" id="RHEA:46608"/>
        <dbReference type="Rhea" id="RHEA-COMP:11060"/>
        <dbReference type="Rhea" id="RHEA-COMP:11605"/>
        <dbReference type="ChEBI" id="CHEBI:15378"/>
        <dbReference type="ChEBI" id="CHEBI:30013"/>
        <dbReference type="ChEBI" id="CHEBI:30616"/>
        <dbReference type="ChEBI" id="CHEBI:61977"/>
        <dbReference type="ChEBI" id="CHEBI:456216"/>
        <dbReference type="EC" id="2.7.11.1"/>
    </reaction>
</comment>
<dbReference type="Gene3D" id="3.30.200.20">
    <property type="entry name" value="Phosphorylase Kinase, domain 1"/>
    <property type="match status" value="1"/>
</dbReference>
<dbReference type="FunFam" id="1.10.510.10:FF:000024">
    <property type="entry name" value="Probable serine/threonine-protein kinase cot-1"/>
    <property type="match status" value="1"/>
</dbReference>
<dbReference type="SMART" id="SM00220">
    <property type="entry name" value="S_TKc"/>
    <property type="match status" value="1"/>
</dbReference>
<dbReference type="OrthoDB" id="3359639at2759"/>
<dbReference type="InterPro" id="IPR050839">
    <property type="entry name" value="Rho-assoc_Ser/Thr_Kinase"/>
</dbReference>
<comment type="similarity">
    <text evidence="8">Belongs to the protein kinase superfamily. STE Ser/Thr protein kinase family. COT1 subfamily.</text>
</comment>
<accession>A0A067MAT7</accession>
<dbReference type="InterPro" id="IPR011009">
    <property type="entry name" value="Kinase-like_dom_sf"/>
</dbReference>
<evidence type="ECO:0000256" key="2">
    <source>
        <dbReference type="ARBA" id="ARBA00022527"/>
    </source>
</evidence>
<protein>
    <recommendedName>
        <fullName evidence="1">non-specific serine/threonine protein kinase</fullName>
        <ecNumber evidence="1">2.7.11.1</ecNumber>
    </recommendedName>
</protein>
<dbReference type="EC" id="2.7.11.1" evidence="1"/>
<keyword evidence="6" id="KW-0418">Kinase</keyword>
<dbReference type="PANTHER" id="PTHR22988:SF71">
    <property type="entry name" value="CITRON RHO-INTERACTING KINASE"/>
    <property type="match status" value="1"/>
</dbReference>
<dbReference type="EMBL" id="KL198084">
    <property type="protein sequence ID" value="KDQ08982.1"/>
    <property type="molecule type" value="Genomic_DNA"/>
</dbReference>
<dbReference type="Gene3D" id="1.10.510.10">
    <property type="entry name" value="Transferase(Phosphotransferase) domain 1"/>
    <property type="match status" value="1"/>
</dbReference>
<dbReference type="AlphaFoldDB" id="A0A067MAT7"/>
<name>A0A067MAT7_BOTB1</name>
<dbReference type="PROSITE" id="PS00108">
    <property type="entry name" value="PROTEIN_KINASE_ST"/>
    <property type="match status" value="1"/>
</dbReference>
<keyword evidence="4" id="KW-0808">Transferase</keyword>
<dbReference type="CDD" id="cd05123">
    <property type="entry name" value="STKc_AGC"/>
    <property type="match status" value="1"/>
</dbReference>
<sequence length="920" mass="100266">MVKEILQWRQRRLRLSKLISPPSSDDEDLWGTALDRFVVNGGPPSSVDKLCFSSRDVELIGTLADGQFGVVDVVRCRMDGQVYIRKSIQKRTAVKYREQCFPAHERELLLRARRSSSPWAPHLFCAFQTQSTLDLVMQYAEGGTLWDVLESATDARVRESDLKWWMAQAVCAIDWCHKQGFAHRDIKPHNFVLTPSSHLLLIDFGSAAPLLPPSSSGAQQIPKKYCLVPCGTCDYISPEILQASEEALVQADLGEDESVDDDNETKGGYGREVDWWSLGAMMYEMACGIAPFWARDVRSTYVKIVEHERSAIRFDSSLRLSSECQDLVRSFLTHADTRLGRNNVDEIRNHPFFKSTKWNTLHIQPAPAGLLLPQFTYFAPPPEPKSMAEDLEISQENSGVNNSADPSGCGFAFSEFFNSSVGEESSRSTGGQSPCPSQFPSASKVPTPGRALRRVEDDPSTNFVGFTWGPALDAFDHMPGPSRALSLTPPPSSTSLFAHIRPSFSSSVSRGTPLNPSSAANVPNLPSTLRPRIPNRVVSDPSPSGYGLSGYTSTAGGHFDSGHPYAHSKLFTPIRPASQTHLPNIASVLRTTTQTGSKKMTRDVSDMEALEQLITCVGASARKRVIESGKKPRYSNVVPGSGGFGFDRGGRSRGSSVRMEGGTFNERMKASGIPPLNMKRSIPSIHVEINSSLSIDSAPPSPSPRPGSSLSRRANTPTWSGVGRCTPTLTDGWTMTMNTISNSRVGRTPTPLGDPGDIAVNASGNTSGWVRMGRYPRHGSGAGAYDESIGAGLNLGLDGRAKKVAAATAPAVAVPSVVQAFAVTVPRSRPSEKRGPPSAPSSRPLSTSRMPPPSKSARTTPRPAEYTHAPRPPSRQAVVAGSRRSILMSDETFGEMERLHRRLMDDLTQMEEKFHRLRHI</sequence>
<evidence type="ECO:0000256" key="3">
    <source>
        <dbReference type="ARBA" id="ARBA00022553"/>
    </source>
</evidence>